<dbReference type="EMBL" id="JASPKY010000588">
    <property type="protein sequence ID" value="KAK9688507.1"/>
    <property type="molecule type" value="Genomic_DNA"/>
</dbReference>
<accession>A0AAW1IFA2</accession>
<gene>
    <name evidence="1" type="ORF">QE152_g35234</name>
</gene>
<evidence type="ECO:0000313" key="2">
    <source>
        <dbReference type="Proteomes" id="UP001458880"/>
    </source>
</evidence>
<dbReference type="Proteomes" id="UP001458880">
    <property type="component" value="Unassembled WGS sequence"/>
</dbReference>
<comment type="caution">
    <text evidence="1">The sequence shown here is derived from an EMBL/GenBank/DDBJ whole genome shotgun (WGS) entry which is preliminary data.</text>
</comment>
<organism evidence="1 2">
    <name type="scientific">Popillia japonica</name>
    <name type="common">Japanese beetle</name>
    <dbReference type="NCBI Taxonomy" id="7064"/>
    <lineage>
        <taxon>Eukaryota</taxon>
        <taxon>Metazoa</taxon>
        <taxon>Ecdysozoa</taxon>
        <taxon>Arthropoda</taxon>
        <taxon>Hexapoda</taxon>
        <taxon>Insecta</taxon>
        <taxon>Pterygota</taxon>
        <taxon>Neoptera</taxon>
        <taxon>Endopterygota</taxon>
        <taxon>Coleoptera</taxon>
        <taxon>Polyphaga</taxon>
        <taxon>Scarabaeiformia</taxon>
        <taxon>Scarabaeidae</taxon>
        <taxon>Rutelinae</taxon>
        <taxon>Popillia</taxon>
    </lineage>
</organism>
<reference evidence="1 2" key="1">
    <citation type="journal article" date="2024" name="BMC Genomics">
        <title>De novo assembly and annotation of Popillia japonica's genome with initial clues to its potential as an invasive pest.</title>
        <authorList>
            <person name="Cucini C."/>
            <person name="Boschi S."/>
            <person name="Funari R."/>
            <person name="Cardaioli E."/>
            <person name="Iannotti N."/>
            <person name="Marturano G."/>
            <person name="Paoli F."/>
            <person name="Bruttini M."/>
            <person name="Carapelli A."/>
            <person name="Frati F."/>
            <person name="Nardi F."/>
        </authorList>
    </citation>
    <scope>NUCLEOTIDE SEQUENCE [LARGE SCALE GENOMIC DNA]</scope>
    <source>
        <strain evidence="1">DMR45628</strain>
    </source>
</reference>
<keyword evidence="2" id="KW-1185">Reference proteome</keyword>
<dbReference type="AlphaFoldDB" id="A0AAW1IFA2"/>
<name>A0AAW1IFA2_POPJA</name>
<protein>
    <submittedName>
        <fullName evidence="1">Uncharacterized protein</fullName>
    </submittedName>
</protein>
<sequence>MLCDTVKYSVVLNYFIRFEQKIHHATTSYFLLLRFFTNRNHIYSNSWSVIGCYRNNFDVHFEPRFKNNSNNFDVHFEPNTI</sequence>
<evidence type="ECO:0000313" key="1">
    <source>
        <dbReference type="EMBL" id="KAK9688507.1"/>
    </source>
</evidence>
<proteinExistence type="predicted"/>